<keyword evidence="2 6" id="KW-0808">Transferase</keyword>
<accession>B1Y0C8</accession>
<evidence type="ECO:0000256" key="3">
    <source>
        <dbReference type="RuleBase" id="RU003494"/>
    </source>
</evidence>
<evidence type="ECO:0000256" key="1">
    <source>
        <dbReference type="ARBA" id="ARBA00007409"/>
    </source>
</evidence>
<organism evidence="6 7">
    <name type="scientific">Leptothrix cholodnii (strain ATCC 51168 / LMG 8142 / SP-6)</name>
    <name type="common">Leptothrix discophora (strain SP-6)</name>
    <dbReference type="NCBI Taxonomy" id="395495"/>
    <lineage>
        <taxon>Bacteria</taxon>
        <taxon>Pseudomonadati</taxon>
        <taxon>Pseudomonadota</taxon>
        <taxon>Betaproteobacteria</taxon>
        <taxon>Burkholderiales</taxon>
        <taxon>Sphaerotilaceae</taxon>
        <taxon>Leptothrix</taxon>
    </lineage>
</organism>
<evidence type="ECO:0000313" key="7">
    <source>
        <dbReference type="Proteomes" id="UP000001693"/>
    </source>
</evidence>
<dbReference type="InterPro" id="IPR010987">
    <property type="entry name" value="Glutathione-S-Trfase_C-like"/>
</dbReference>
<dbReference type="InterPro" id="IPR036249">
    <property type="entry name" value="Thioredoxin-like_sf"/>
</dbReference>
<dbReference type="SFLD" id="SFLDG00358">
    <property type="entry name" value="Main_(cytGST)"/>
    <property type="match status" value="1"/>
</dbReference>
<dbReference type="SFLD" id="SFLDG01150">
    <property type="entry name" value="Main.1:_Beta-like"/>
    <property type="match status" value="1"/>
</dbReference>
<dbReference type="EMBL" id="CP001013">
    <property type="protein sequence ID" value="ACB36607.1"/>
    <property type="molecule type" value="Genomic_DNA"/>
</dbReference>
<dbReference type="Pfam" id="PF00043">
    <property type="entry name" value="GST_C"/>
    <property type="match status" value="1"/>
</dbReference>
<dbReference type="Gene3D" id="3.40.30.10">
    <property type="entry name" value="Glutaredoxin"/>
    <property type="match status" value="1"/>
</dbReference>
<keyword evidence="7" id="KW-1185">Reference proteome</keyword>
<feature type="domain" description="GST C-terminal" evidence="5">
    <location>
        <begin position="86"/>
        <end position="205"/>
    </location>
</feature>
<dbReference type="SUPFAM" id="SSF52833">
    <property type="entry name" value="Thioredoxin-like"/>
    <property type="match status" value="1"/>
</dbReference>
<dbReference type="SUPFAM" id="SSF47616">
    <property type="entry name" value="GST C-terminal domain-like"/>
    <property type="match status" value="1"/>
</dbReference>
<dbReference type="PANTHER" id="PTHR44051">
    <property type="entry name" value="GLUTATHIONE S-TRANSFERASE-RELATED"/>
    <property type="match status" value="1"/>
</dbReference>
<evidence type="ECO:0000259" key="5">
    <source>
        <dbReference type="PROSITE" id="PS50405"/>
    </source>
</evidence>
<dbReference type="eggNOG" id="COG0625">
    <property type="taxonomic scope" value="Bacteria"/>
</dbReference>
<name>B1Y0C8_LEPCP</name>
<dbReference type="HOGENOM" id="CLU_011226_6_4_4"/>
<dbReference type="Gene3D" id="1.20.1050.10">
    <property type="match status" value="1"/>
</dbReference>
<dbReference type="STRING" id="395495.Lcho_4356"/>
<dbReference type="GO" id="GO:0016740">
    <property type="term" value="F:transferase activity"/>
    <property type="evidence" value="ECO:0007669"/>
    <property type="project" value="UniProtKB-KW"/>
</dbReference>
<dbReference type="Proteomes" id="UP000001693">
    <property type="component" value="Chromosome"/>
</dbReference>
<sequence length="205" mass="23005">MTLKIYGTANSRAIRTLWAAEELGLDYEIVPLHYASDAVRSPAYLAINPNGTVPTIDDGEQVMFESLAINLYLAKKHAPRGLWVDSMSQEAQLLQWTLWSATEVEPLARQWFHHSSFLPPAERQPALAEKALEALQKRFRILDALFATGPYLVDGRFTVADLNLASVLLRFTDLGGGVHGHALDWHRRCMERPAARRAFALRQVA</sequence>
<dbReference type="PROSITE" id="PS50405">
    <property type="entry name" value="GST_CTER"/>
    <property type="match status" value="1"/>
</dbReference>
<reference evidence="6 7" key="1">
    <citation type="submission" date="2008-03" db="EMBL/GenBank/DDBJ databases">
        <title>Complete sequence of Leptothrix cholodnii SP-6.</title>
        <authorList>
            <consortium name="US DOE Joint Genome Institute"/>
            <person name="Copeland A."/>
            <person name="Lucas S."/>
            <person name="Lapidus A."/>
            <person name="Glavina del Rio T."/>
            <person name="Dalin E."/>
            <person name="Tice H."/>
            <person name="Bruce D."/>
            <person name="Goodwin L."/>
            <person name="Pitluck S."/>
            <person name="Chertkov O."/>
            <person name="Brettin T."/>
            <person name="Detter J.C."/>
            <person name="Han C."/>
            <person name="Kuske C.R."/>
            <person name="Schmutz J."/>
            <person name="Larimer F."/>
            <person name="Land M."/>
            <person name="Hauser L."/>
            <person name="Kyrpides N."/>
            <person name="Lykidis A."/>
            <person name="Emerson D."/>
            <person name="Richardson P."/>
        </authorList>
    </citation>
    <scope>NUCLEOTIDE SEQUENCE [LARGE SCALE GENOMIC DNA]</scope>
    <source>
        <strain evidence="7">ATCC 51168 / LMG 8142 / SP-6</strain>
    </source>
</reference>
<protein>
    <submittedName>
        <fullName evidence="6">Glutathione S-transferase domain</fullName>
    </submittedName>
</protein>
<comment type="similarity">
    <text evidence="1 3">Belongs to the GST superfamily.</text>
</comment>
<dbReference type="RefSeq" id="WP_012349348.1">
    <property type="nucleotide sequence ID" value="NC_010524.1"/>
</dbReference>
<dbReference type="InterPro" id="IPR004045">
    <property type="entry name" value="Glutathione_S-Trfase_N"/>
</dbReference>
<dbReference type="CDD" id="cd03046">
    <property type="entry name" value="GST_N_GTT1_like"/>
    <property type="match status" value="1"/>
</dbReference>
<dbReference type="PROSITE" id="PS50404">
    <property type="entry name" value="GST_NTER"/>
    <property type="match status" value="1"/>
</dbReference>
<dbReference type="InterPro" id="IPR040079">
    <property type="entry name" value="Glutathione_S-Trfase"/>
</dbReference>
<dbReference type="Pfam" id="PF02798">
    <property type="entry name" value="GST_N"/>
    <property type="match status" value="1"/>
</dbReference>
<dbReference type="InterPro" id="IPR036282">
    <property type="entry name" value="Glutathione-S-Trfase_C_sf"/>
</dbReference>
<dbReference type="InterPro" id="IPR004046">
    <property type="entry name" value="GST_C"/>
</dbReference>
<evidence type="ECO:0000313" key="6">
    <source>
        <dbReference type="EMBL" id="ACB36607.1"/>
    </source>
</evidence>
<proteinExistence type="inferred from homology"/>
<dbReference type="KEGG" id="lch:Lcho_4356"/>
<dbReference type="AlphaFoldDB" id="B1Y0C8"/>
<gene>
    <name evidence="6" type="ordered locus">Lcho_4356</name>
</gene>
<dbReference type="PANTHER" id="PTHR44051:SF8">
    <property type="entry name" value="GLUTATHIONE S-TRANSFERASE GSTA"/>
    <property type="match status" value="1"/>
</dbReference>
<evidence type="ECO:0000259" key="4">
    <source>
        <dbReference type="PROSITE" id="PS50404"/>
    </source>
</evidence>
<feature type="domain" description="GST N-terminal" evidence="4">
    <location>
        <begin position="1"/>
        <end position="81"/>
    </location>
</feature>
<dbReference type="SFLD" id="SFLDS00019">
    <property type="entry name" value="Glutathione_Transferase_(cytos"/>
    <property type="match status" value="1"/>
</dbReference>
<dbReference type="OrthoDB" id="5958450at2"/>
<evidence type="ECO:0000256" key="2">
    <source>
        <dbReference type="ARBA" id="ARBA00022679"/>
    </source>
</evidence>
<dbReference type="FunFam" id="3.40.30.10:FF:000039">
    <property type="entry name" value="Glutathione S-transferase domain"/>
    <property type="match status" value="1"/>
</dbReference>